<reference evidence="2" key="1">
    <citation type="submission" date="2018-11" db="EMBL/GenBank/DDBJ databases">
        <authorList>
            <consortium name="Pathogen Informatics"/>
        </authorList>
    </citation>
    <scope>NUCLEOTIDE SEQUENCE</scope>
</reference>
<keyword evidence="3" id="KW-1185">Reference proteome</keyword>
<sequence>MSRLFYFLLTTCCTRVHLSCFFFFFTACLVYEKAVQHERTPSRNAAHVHPMDSLNNRRDFSSPDTMLKQAPWASFLALDQKSFGRWPLPLGESEQSKWSFNSDRARETRLQQPSPAGHQQRPRLDSRHHFRTTKNKKIVPQSLLPMLPKKTTSTCQRRQFHQFDEYVALNEATCHLHCRDVQPDNLLPLTWRHFERNNPPQTIIPQTTSSLGPFLMVARNRYK</sequence>
<feature type="region of interest" description="Disordered" evidence="1">
    <location>
        <begin position="41"/>
        <end position="60"/>
    </location>
</feature>
<dbReference type="PROSITE" id="PS51257">
    <property type="entry name" value="PROKAR_LIPOPROTEIN"/>
    <property type="match status" value="1"/>
</dbReference>
<dbReference type="AlphaFoldDB" id="A0A448WE54"/>
<protein>
    <submittedName>
        <fullName evidence="2">Uncharacterized protein</fullName>
    </submittedName>
</protein>
<dbReference type="EMBL" id="CAAALY010006601">
    <property type="protein sequence ID" value="VEL09547.1"/>
    <property type="molecule type" value="Genomic_DNA"/>
</dbReference>
<organism evidence="2 3">
    <name type="scientific">Protopolystoma xenopodis</name>
    <dbReference type="NCBI Taxonomy" id="117903"/>
    <lineage>
        <taxon>Eukaryota</taxon>
        <taxon>Metazoa</taxon>
        <taxon>Spiralia</taxon>
        <taxon>Lophotrochozoa</taxon>
        <taxon>Platyhelminthes</taxon>
        <taxon>Monogenea</taxon>
        <taxon>Polyopisthocotylea</taxon>
        <taxon>Polystomatidea</taxon>
        <taxon>Polystomatidae</taxon>
        <taxon>Protopolystoma</taxon>
    </lineage>
</organism>
<accession>A0A448WE54</accession>
<evidence type="ECO:0000313" key="3">
    <source>
        <dbReference type="Proteomes" id="UP000784294"/>
    </source>
</evidence>
<comment type="caution">
    <text evidence="2">The sequence shown here is derived from an EMBL/GenBank/DDBJ whole genome shotgun (WGS) entry which is preliminary data.</text>
</comment>
<proteinExistence type="predicted"/>
<gene>
    <name evidence="2" type="ORF">PXEA_LOCUS2987</name>
</gene>
<feature type="region of interest" description="Disordered" evidence="1">
    <location>
        <begin position="93"/>
        <end position="129"/>
    </location>
</feature>
<evidence type="ECO:0000256" key="1">
    <source>
        <dbReference type="SAM" id="MobiDB-lite"/>
    </source>
</evidence>
<dbReference type="Proteomes" id="UP000784294">
    <property type="component" value="Unassembled WGS sequence"/>
</dbReference>
<evidence type="ECO:0000313" key="2">
    <source>
        <dbReference type="EMBL" id="VEL09547.1"/>
    </source>
</evidence>
<name>A0A448WE54_9PLAT</name>